<dbReference type="STRING" id="86630.A0A367IM97"/>
<organism evidence="1 2">
    <name type="scientific">Rhizopus azygosporus</name>
    <name type="common">Rhizopus microsporus var. azygosporus</name>
    <dbReference type="NCBI Taxonomy" id="86630"/>
    <lineage>
        <taxon>Eukaryota</taxon>
        <taxon>Fungi</taxon>
        <taxon>Fungi incertae sedis</taxon>
        <taxon>Mucoromycota</taxon>
        <taxon>Mucoromycotina</taxon>
        <taxon>Mucoromycetes</taxon>
        <taxon>Mucorales</taxon>
        <taxon>Mucorineae</taxon>
        <taxon>Rhizopodaceae</taxon>
        <taxon>Rhizopus</taxon>
    </lineage>
</organism>
<evidence type="ECO:0000313" key="2">
    <source>
        <dbReference type="Proteomes" id="UP000252139"/>
    </source>
</evidence>
<comment type="caution">
    <text evidence="1">The sequence shown here is derived from an EMBL/GenBank/DDBJ whole genome shotgun (WGS) entry which is preliminary data.</text>
</comment>
<feature type="non-terminal residue" evidence="1">
    <location>
        <position position="124"/>
    </location>
</feature>
<accession>A0A367IM97</accession>
<evidence type="ECO:0000313" key="1">
    <source>
        <dbReference type="EMBL" id="RCH78763.1"/>
    </source>
</evidence>
<dbReference type="AlphaFoldDB" id="A0A367IM97"/>
<name>A0A367IM97_RHIAZ</name>
<dbReference type="OrthoDB" id="2289593at2759"/>
<sequence>MSQLANLRTGHLAQVILDSIVNRQYTSRSDARRLIIPSFQATGLDGELKIMRLVAPGLYTVQYVGSILIPNHVEDLQQLRKKCLPRLYYMKIVLRIIPLLLKEALANGDTEMDTEIEFKMYTAT</sequence>
<protein>
    <submittedName>
        <fullName evidence="1">Uncharacterized protein</fullName>
    </submittedName>
</protein>
<reference evidence="1 2" key="1">
    <citation type="journal article" date="2018" name="G3 (Bethesda)">
        <title>Phylogenetic and Phylogenomic Definition of Rhizopus Species.</title>
        <authorList>
            <person name="Gryganskyi A.P."/>
            <person name="Golan J."/>
            <person name="Dolatabadi S."/>
            <person name="Mondo S."/>
            <person name="Robb S."/>
            <person name="Idnurm A."/>
            <person name="Muszewska A."/>
            <person name="Steczkiewicz K."/>
            <person name="Masonjones S."/>
            <person name="Liao H.L."/>
            <person name="Gajdeczka M.T."/>
            <person name="Anike F."/>
            <person name="Vuek A."/>
            <person name="Anishchenko I.M."/>
            <person name="Voigt K."/>
            <person name="de Hoog G.S."/>
            <person name="Smith M.E."/>
            <person name="Heitman J."/>
            <person name="Vilgalys R."/>
            <person name="Stajich J.E."/>
        </authorList>
    </citation>
    <scope>NUCLEOTIDE SEQUENCE [LARGE SCALE GENOMIC DNA]</scope>
    <source>
        <strain evidence="1 2">CBS 357.93</strain>
    </source>
</reference>
<proteinExistence type="predicted"/>
<dbReference type="EMBL" id="PJQL01004931">
    <property type="protein sequence ID" value="RCH78763.1"/>
    <property type="molecule type" value="Genomic_DNA"/>
</dbReference>
<dbReference type="Proteomes" id="UP000252139">
    <property type="component" value="Unassembled WGS sequence"/>
</dbReference>
<gene>
    <name evidence="1" type="ORF">CU097_001602</name>
</gene>
<keyword evidence="2" id="KW-1185">Reference proteome</keyword>